<keyword evidence="3 10" id="KW-0285">Flavoprotein</keyword>
<feature type="transmembrane region" description="Helical" evidence="10">
    <location>
        <begin position="72"/>
        <end position="92"/>
    </location>
</feature>
<keyword evidence="6 10" id="KW-1278">Translocase</keyword>
<dbReference type="PANTHER" id="PTHR30578">
    <property type="entry name" value="ELECTRON TRANSPORT COMPLEX PROTEIN RNFD"/>
    <property type="match status" value="1"/>
</dbReference>
<evidence type="ECO:0000256" key="9">
    <source>
        <dbReference type="ARBA" id="ARBA00023136"/>
    </source>
</evidence>
<accession>A0A1T5HLI9</accession>
<keyword evidence="5 10" id="KW-0812">Transmembrane</keyword>
<name>A0A1T5HLI9_9BACT</name>
<comment type="similarity">
    <text evidence="10">Belongs to the NqrB/RnfD family.</text>
</comment>
<keyword evidence="7 10" id="KW-0249">Electron transport</keyword>
<evidence type="ECO:0000256" key="8">
    <source>
        <dbReference type="ARBA" id="ARBA00022989"/>
    </source>
</evidence>
<dbReference type="PANTHER" id="PTHR30578:SF0">
    <property type="entry name" value="ION-TRANSLOCATING OXIDOREDUCTASE COMPLEX SUBUNIT D"/>
    <property type="match status" value="1"/>
</dbReference>
<organism evidence="11 12">
    <name type="scientific">Alkalitalea saponilacus</name>
    <dbReference type="NCBI Taxonomy" id="889453"/>
    <lineage>
        <taxon>Bacteria</taxon>
        <taxon>Pseudomonadati</taxon>
        <taxon>Bacteroidota</taxon>
        <taxon>Bacteroidia</taxon>
        <taxon>Marinilabiliales</taxon>
        <taxon>Marinilabiliaceae</taxon>
        <taxon>Alkalitalea</taxon>
    </lineage>
</organism>
<keyword evidence="10" id="KW-1003">Cell membrane</keyword>
<dbReference type="EC" id="7.-.-.-" evidence="10"/>
<feature type="transmembrane region" description="Helical" evidence="10">
    <location>
        <begin position="199"/>
        <end position="218"/>
    </location>
</feature>
<dbReference type="NCBIfam" id="TIGR01946">
    <property type="entry name" value="rnfD"/>
    <property type="match status" value="1"/>
</dbReference>
<dbReference type="GO" id="GO:0022900">
    <property type="term" value="P:electron transport chain"/>
    <property type="evidence" value="ECO:0007669"/>
    <property type="project" value="UniProtKB-UniRule"/>
</dbReference>
<evidence type="ECO:0000256" key="4">
    <source>
        <dbReference type="ARBA" id="ARBA00022643"/>
    </source>
</evidence>
<evidence type="ECO:0000256" key="1">
    <source>
        <dbReference type="ARBA" id="ARBA00022448"/>
    </source>
</evidence>
<feature type="transmembrane region" description="Helical" evidence="10">
    <location>
        <begin position="224"/>
        <end position="245"/>
    </location>
</feature>
<evidence type="ECO:0000256" key="10">
    <source>
        <dbReference type="HAMAP-Rule" id="MF_00462"/>
    </source>
</evidence>
<gene>
    <name evidence="10" type="primary">rnfD</name>
    <name evidence="11" type="ORF">SAMN03080601_02438</name>
</gene>
<proteinExistence type="inferred from homology"/>
<evidence type="ECO:0000256" key="2">
    <source>
        <dbReference type="ARBA" id="ARBA00022553"/>
    </source>
</evidence>
<protein>
    <recommendedName>
        <fullName evidence="10">Ion-translocating oxidoreductase complex subunit D</fullName>
        <ecNumber evidence="10">7.-.-.-</ecNumber>
    </recommendedName>
    <alternativeName>
        <fullName evidence="10">Rnf electron transport complex subunit D</fullName>
    </alternativeName>
</protein>
<dbReference type="Pfam" id="PF03116">
    <property type="entry name" value="NQR2_RnfD_RnfE"/>
    <property type="match status" value="1"/>
</dbReference>
<keyword evidence="1 10" id="KW-0813">Transport</keyword>
<evidence type="ECO:0000256" key="3">
    <source>
        <dbReference type="ARBA" id="ARBA00022630"/>
    </source>
</evidence>
<keyword evidence="8 10" id="KW-1133">Transmembrane helix</keyword>
<feature type="transmembrane region" description="Helical" evidence="10">
    <location>
        <begin position="257"/>
        <end position="275"/>
    </location>
</feature>
<comment type="function">
    <text evidence="10">Part of a membrane-bound complex that couples electron transfer with translocation of ions across the membrane.</text>
</comment>
<keyword evidence="4 10" id="KW-0288">FMN</keyword>
<dbReference type="GO" id="GO:0005886">
    <property type="term" value="C:plasma membrane"/>
    <property type="evidence" value="ECO:0007669"/>
    <property type="project" value="UniProtKB-SubCell"/>
</dbReference>
<dbReference type="Proteomes" id="UP000191055">
    <property type="component" value="Unassembled WGS sequence"/>
</dbReference>
<sequence>MYGVVIAMIPALAASVWFFGIGALVVTLTSVLACVLFEHLIQRFILKKPTTITDGSAIVTGILLAFNLPTNIPLALIIIGAAVAIGMGKMSFGGLGQNPFNPALVGRVFLLISYPVQMTSWPKPIDSRFSYLDAETGATPLSIMKEGLITGKPFSEVLAEVPSYLELFLGVMGGSAGEIAGVALVIGLIYMLVKKIITWHIPVAVVGSVLVFTGILHLADSDAYASPMFHMLTGGLLLGAIFMATDYSSSPMATGGMILYGVGIGVITVLIRVWGAYPEGISFAILIMNAFVPLIDKYMKPKHFGEKVAAKKA</sequence>
<evidence type="ECO:0000313" key="11">
    <source>
        <dbReference type="EMBL" id="SKC21548.1"/>
    </source>
</evidence>
<evidence type="ECO:0000256" key="6">
    <source>
        <dbReference type="ARBA" id="ARBA00022967"/>
    </source>
</evidence>
<dbReference type="HAMAP" id="MF_00462">
    <property type="entry name" value="RsxD_RnfD"/>
    <property type="match status" value="1"/>
</dbReference>
<reference evidence="11 12" key="1">
    <citation type="submission" date="2017-02" db="EMBL/GenBank/DDBJ databases">
        <authorList>
            <person name="Peterson S.W."/>
        </authorList>
    </citation>
    <scope>NUCLEOTIDE SEQUENCE [LARGE SCALE GENOMIC DNA]</scope>
    <source>
        <strain evidence="11 12">DSM 24412</strain>
    </source>
</reference>
<dbReference type="GO" id="GO:0055085">
    <property type="term" value="P:transmembrane transport"/>
    <property type="evidence" value="ECO:0007669"/>
    <property type="project" value="InterPro"/>
</dbReference>
<evidence type="ECO:0000256" key="7">
    <source>
        <dbReference type="ARBA" id="ARBA00022982"/>
    </source>
</evidence>
<comment type="cofactor">
    <cofactor evidence="10">
        <name>FMN</name>
        <dbReference type="ChEBI" id="CHEBI:58210"/>
    </cofactor>
</comment>
<dbReference type="InterPro" id="IPR011303">
    <property type="entry name" value="RnfD_bac"/>
</dbReference>
<dbReference type="STRING" id="889453.SAMN03080601_02438"/>
<comment type="subcellular location">
    <subcellularLocation>
        <location evidence="10">Cell membrane</location>
        <topology evidence="10">Multi-pass membrane protein</topology>
    </subcellularLocation>
</comment>
<evidence type="ECO:0000313" key="12">
    <source>
        <dbReference type="Proteomes" id="UP000191055"/>
    </source>
</evidence>
<feature type="modified residue" description="FMN phosphoryl threonine" evidence="10">
    <location>
        <position position="139"/>
    </location>
</feature>
<keyword evidence="9 10" id="KW-0472">Membrane</keyword>
<dbReference type="AlphaFoldDB" id="A0A1T5HLI9"/>
<evidence type="ECO:0000256" key="5">
    <source>
        <dbReference type="ARBA" id="ARBA00022692"/>
    </source>
</evidence>
<feature type="transmembrane region" description="Helical" evidence="10">
    <location>
        <begin position="281"/>
        <end position="299"/>
    </location>
</feature>
<dbReference type="EMBL" id="FUYV01000014">
    <property type="protein sequence ID" value="SKC21548.1"/>
    <property type="molecule type" value="Genomic_DNA"/>
</dbReference>
<feature type="transmembrane region" description="Helical" evidence="10">
    <location>
        <begin position="167"/>
        <end position="192"/>
    </location>
</feature>
<feature type="transmembrane region" description="Helical" evidence="10">
    <location>
        <begin position="12"/>
        <end position="37"/>
    </location>
</feature>
<comment type="subunit">
    <text evidence="10">The complex is composed of six subunits: RnfA, RnfB, RnfC, RnfD, RnfE and RnfG.</text>
</comment>
<keyword evidence="2 10" id="KW-0597">Phosphoprotein</keyword>
<keyword evidence="12" id="KW-1185">Reference proteome</keyword>
<dbReference type="InterPro" id="IPR004338">
    <property type="entry name" value="NqrB/RnfD"/>
</dbReference>